<evidence type="ECO:0000259" key="9">
    <source>
        <dbReference type="PROSITE" id="PS50027"/>
    </source>
</evidence>
<keyword evidence="3 6" id="KW-1015">Disulfide bond</keyword>
<feature type="disulfide bond" evidence="6">
    <location>
        <begin position="759"/>
        <end position="768"/>
    </location>
</feature>
<accession>A0A158R623</accession>
<keyword evidence="12" id="KW-1185">Reference proteome</keyword>
<dbReference type="STRING" id="451379.A0A158R623"/>
<evidence type="ECO:0000313" key="12">
    <source>
        <dbReference type="Proteomes" id="UP000046393"/>
    </source>
</evidence>
<dbReference type="PRINTS" id="PR00011">
    <property type="entry name" value="EGFLAMININ"/>
</dbReference>
<feature type="disulfide bond" evidence="6">
    <location>
        <begin position="473"/>
        <end position="482"/>
    </location>
</feature>
<dbReference type="InterPro" id="IPR050440">
    <property type="entry name" value="Laminin/Netrin_ECM"/>
</dbReference>
<dbReference type="SMART" id="SM00181">
    <property type="entry name" value="EGF"/>
    <property type="match status" value="8"/>
</dbReference>
<feature type="disulfide bond" evidence="6">
    <location>
        <begin position="403"/>
        <end position="415"/>
    </location>
</feature>
<feature type="domain" description="Laminin EGF-like" evidence="9">
    <location>
        <begin position="901"/>
        <end position="956"/>
    </location>
</feature>
<feature type="domain" description="Laminin EGF-like" evidence="9">
    <location>
        <begin position="1005"/>
        <end position="1050"/>
    </location>
</feature>
<feature type="signal peptide" evidence="8">
    <location>
        <begin position="1"/>
        <end position="21"/>
    </location>
</feature>
<evidence type="ECO:0000313" key="13">
    <source>
        <dbReference type="WBParaSite" id="SMUV_0000915301-mRNA-1"/>
    </source>
</evidence>
<feature type="domain" description="Laminin EGF-like" evidence="9">
    <location>
        <begin position="846"/>
        <end position="900"/>
    </location>
</feature>
<feature type="disulfide bond" evidence="6">
    <location>
        <begin position="978"/>
        <end position="987"/>
    </location>
</feature>
<feature type="domain" description="Laminin N-terminal" evidence="11">
    <location>
        <begin position="48"/>
        <end position="287"/>
    </location>
</feature>
<dbReference type="Gene3D" id="2.10.25.10">
    <property type="entry name" value="Laminin"/>
    <property type="match status" value="9"/>
</dbReference>
<feature type="coiled-coil region" evidence="7">
    <location>
        <begin position="1566"/>
        <end position="1623"/>
    </location>
</feature>
<feature type="disulfide bond" evidence="6">
    <location>
        <begin position="1025"/>
        <end position="1034"/>
    </location>
</feature>
<dbReference type="InterPro" id="IPR002049">
    <property type="entry name" value="LE_dom"/>
</dbReference>
<feature type="coiled-coil region" evidence="7">
    <location>
        <begin position="1062"/>
        <end position="1236"/>
    </location>
</feature>
<keyword evidence="1 8" id="KW-0732">Signal</keyword>
<dbReference type="GO" id="GO:0009887">
    <property type="term" value="P:animal organ morphogenesis"/>
    <property type="evidence" value="ECO:0007669"/>
    <property type="project" value="TreeGrafter"/>
</dbReference>
<dbReference type="GO" id="GO:0005604">
    <property type="term" value="C:basement membrane"/>
    <property type="evidence" value="ECO:0007669"/>
    <property type="project" value="TreeGrafter"/>
</dbReference>
<evidence type="ECO:0000256" key="7">
    <source>
        <dbReference type="SAM" id="Coils"/>
    </source>
</evidence>
<feature type="chain" id="PRO_5007631494" evidence="8">
    <location>
        <begin position="22"/>
        <end position="1643"/>
    </location>
</feature>
<dbReference type="InterPro" id="IPR000742">
    <property type="entry name" value="EGF"/>
</dbReference>
<evidence type="ECO:0000259" key="11">
    <source>
        <dbReference type="PROSITE" id="PS51117"/>
    </source>
</evidence>
<evidence type="ECO:0000256" key="8">
    <source>
        <dbReference type="SAM" id="SignalP"/>
    </source>
</evidence>
<dbReference type="InterPro" id="IPR000034">
    <property type="entry name" value="Laminin_IV"/>
</dbReference>
<dbReference type="WBParaSite" id="SMUV_0000915301-mRNA-1">
    <property type="protein sequence ID" value="SMUV_0000915301-mRNA-1"/>
    <property type="gene ID" value="SMUV_0000915301"/>
</dbReference>
<dbReference type="FunFam" id="2.10.25.10:FF:000067">
    <property type="entry name" value="Laminin subunit gamma 1"/>
    <property type="match status" value="2"/>
</dbReference>
<dbReference type="Pfam" id="PF00055">
    <property type="entry name" value="Laminin_N"/>
    <property type="match status" value="1"/>
</dbReference>
<sequence>MFVINLRILLIVLGLLRCGYSQPAELIPSIDPNHHIQSNNPCYDEFKKPQRCVPDFINAAFNLEVEVTNTCGVLSPTRFCVQSGHSGMKKVCDVCDDRIPGSRHPAKYLTDFNNVNNETWWQSETMNENVQFPNTVNLTLRLGKTFDITYVRLKFISPRPESFAIYKKVDASGDWIPWQYYSGSCYATYKVKEKVPILPGNEAVAQCTREFSDISPLTGGNIPFSTLEGRPSSRNFEESEVLQNWVTASEIRIVLSRMNTFGDEVFRDPKVLRSYYYAISDFAVGGRCKCNGHASECVKSTGDGRERLVCRCEHNTEGADCERCKGFYNDRPWRAGTANDANECLPCNCNNLSTRCFFDSKLYNETGSGGHCIDCSGNTQGPHCEECIPNTYRRPNEQYCIPCNCDETGSVSSQCDSTGHCVCKPGVGGKHCDRCKDGFYDFSSTGCKDCQCQELGSFNNDPYCDSRTGECRCKQNVEGRQCDRCKPGYFDLSLDNEFGCTPCFCFGHSSVCDAAEGYYATNVSSDFQYGKSGWEATTLHQGLLDTQWSEIDKAIAASDSDGSPVFFLAPKQFLGDQRSSYNQDLWFTFQVHQNQPGRLQPSQRDIVIVGGHGNQELFLPITAQNNPIPSEVKQQYRFRIHSNPAYRWSPRLNELDFMAVLSNVTAIKIRATYGRGDLGLLSEVHLGSASLAAAGENPREAKWVESCTCLESNVGQFCESCAPGYRRSQKYGGQFNRCVKCECHNHSASCDAESGACICEHNTSGETCDQCARGYYGNALQGTEEDCKKCPCPEDGPCRLIPGDDENAEEAIMCTECPNGYMGMSCESCADGYFGNPAEGKSCVECACNGNIDPNNVGNCDSLTGECKKCIYNTVGFNCEMCQKGYWGDALKEPKGHCEPCNCYALGTKRQDIDQPILECRQSDGQCECHPHVSGLQCNKCEDGYFNITSGNGCQNCDCDPVGSIDGSCDMETGQCKCKAGVTGRRCDECALLHYGFSEEGCKPCDCEPMGSESAQCDKSGQCLCHDFIEGRRCDTCMENRYNLKAGCLACDECYTLIQHRVHEHRDSINKLEETLKEIVDNPAPVDDAVFDEKVKQVENEAKQLAELLNSKLDEDDNLLVAEVATLKEDLESGINSLETIGKNIASANRKVEETNQMLARWNAMSEQVKQELIEALQYLEEEGKSKWELAKKTAEKYGEKSQKLSEIAEEARTLADRHEERSKAMEELAQKAMNASKQAVLEADEAVWGDASVSQQIAAILKELKKTARLLNETRKFAEAQLVEADKVYTAAGNSLTDVEKLRIPEVDVENTTVEIRRIEDDMKTAATNIMDLANTNSQVLQQAQEQLEIAKAELNRAREQQQDSDQMLADVDAALEHATEALASSNKTLEEARNTLQTLQKFHDRVENSKAEAVKELDKLSDIRRKIEDALETTNEAKKAVGNANTDAETAASLAEEARQTATNISEKAGELHANTSEALKLAEALRSDADALSKDVGSTLSSLDAYAKQAGEDGKRATNAASRAAKSKIALSNTQKAVNESNQKIRQIVESLQSLDVSSDTELDKLEEILNAAERENQEADLDKKIEELAKKKKEREHRTQQLVAELSELENDEKNLEAILAALPKKCYNQIPIESEGQK</sequence>
<dbReference type="FunFam" id="2.10.25.10:FF:000615">
    <property type="entry name" value="Laminin subunit gamma-3"/>
    <property type="match status" value="1"/>
</dbReference>
<dbReference type="Pfam" id="PF00053">
    <property type="entry name" value="EGF_laminin"/>
    <property type="match status" value="10"/>
</dbReference>
<dbReference type="PROSITE" id="PS51115">
    <property type="entry name" value="LAMININ_IVA"/>
    <property type="match status" value="1"/>
</dbReference>
<feature type="disulfide bond" evidence="6">
    <location>
        <begin position="1005"/>
        <end position="1017"/>
    </location>
</feature>
<keyword evidence="2" id="KW-0677">Repeat</keyword>
<dbReference type="Proteomes" id="UP000046393">
    <property type="component" value="Unplaced"/>
</dbReference>
<name>A0A158R623_9BILA</name>
<evidence type="ECO:0000256" key="2">
    <source>
        <dbReference type="ARBA" id="ARBA00022737"/>
    </source>
</evidence>
<keyword evidence="4" id="KW-0325">Glycoprotein</keyword>
<evidence type="ECO:0000256" key="5">
    <source>
        <dbReference type="ARBA" id="ARBA00023292"/>
    </source>
</evidence>
<dbReference type="GO" id="GO:0007411">
    <property type="term" value="P:axon guidance"/>
    <property type="evidence" value="ECO:0007669"/>
    <property type="project" value="TreeGrafter"/>
</dbReference>
<feature type="domain" description="Laminin IV type A" evidence="10">
    <location>
        <begin position="529"/>
        <end position="706"/>
    </location>
</feature>
<feature type="disulfide bond" evidence="6">
    <location>
        <begin position="929"/>
        <end position="938"/>
    </location>
</feature>
<evidence type="ECO:0000256" key="3">
    <source>
        <dbReference type="ARBA" id="ARBA00023157"/>
    </source>
</evidence>
<keyword evidence="5 6" id="KW-0424">Laminin EGF-like domain</keyword>
<dbReference type="PROSITE" id="PS50027">
    <property type="entry name" value="EGF_LAM_2"/>
    <property type="match status" value="8"/>
</dbReference>
<dbReference type="PROSITE" id="PS51117">
    <property type="entry name" value="LAMININ_NTER"/>
    <property type="match status" value="1"/>
</dbReference>
<feature type="disulfide bond" evidence="6">
    <location>
        <begin position="957"/>
        <end position="969"/>
    </location>
</feature>
<comment type="caution">
    <text evidence="6">Lacks conserved residue(s) required for the propagation of feature annotation.</text>
</comment>
<feature type="disulfide bond" evidence="6">
    <location>
        <begin position="959"/>
        <end position="976"/>
    </location>
</feature>
<organism evidence="12 13">
    <name type="scientific">Syphacia muris</name>
    <dbReference type="NCBI Taxonomy" id="451379"/>
    <lineage>
        <taxon>Eukaryota</taxon>
        <taxon>Metazoa</taxon>
        <taxon>Ecdysozoa</taxon>
        <taxon>Nematoda</taxon>
        <taxon>Chromadorea</taxon>
        <taxon>Rhabditida</taxon>
        <taxon>Spirurina</taxon>
        <taxon>Oxyuridomorpha</taxon>
        <taxon>Oxyuroidea</taxon>
        <taxon>Oxyuridae</taxon>
        <taxon>Syphacia</taxon>
    </lineage>
</organism>
<dbReference type="SMART" id="SM00136">
    <property type="entry name" value="LamNT"/>
    <property type="match status" value="1"/>
</dbReference>
<dbReference type="PROSITE" id="PS01248">
    <property type="entry name" value="EGF_LAM_1"/>
    <property type="match status" value="4"/>
</dbReference>
<keyword evidence="7" id="KW-0175">Coiled coil</keyword>
<feature type="domain" description="Laminin EGF-like" evidence="9">
    <location>
        <begin position="450"/>
        <end position="502"/>
    </location>
</feature>
<dbReference type="PANTHER" id="PTHR10574">
    <property type="entry name" value="NETRIN/LAMININ-RELATED"/>
    <property type="match status" value="1"/>
</dbReference>
<dbReference type="SUPFAM" id="SSF57196">
    <property type="entry name" value="EGF/Laminin"/>
    <property type="match status" value="10"/>
</dbReference>
<dbReference type="CDD" id="cd00055">
    <property type="entry name" value="EGF_Lam"/>
    <property type="match status" value="10"/>
</dbReference>
<evidence type="ECO:0000256" key="4">
    <source>
        <dbReference type="ARBA" id="ARBA00023180"/>
    </source>
</evidence>
<proteinExistence type="predicted"/>
<evidence type="ECO:0000256" key="1">
    <source>
        <dbReference type="ARBA" id="ARBA00022729"/>
    </source>
</evidence>
<feature type="domain" description="Laminin EGF-like" evidence="9">
    <location>
        <begin position="957"/>
        <end position="1004"/>
    </location>
</feature>
<dbReference type="FunFam" id="2.10.25.10:FF:000193">
    <property type="entry name" value="Laminin subunit gamma 1"/>
    <property type="match status" value="1"/>
</dbReference>
<dbReference type="GO" id="GO:0040017">
    <property type="term" value="P:positive regulation of locomotion"/>
    <property type="evidence" value="ECO:0007669"/>
    <property type="project" value="UniProtKB-ARBA"/>
</dbReference>
<dbReference type="SMART" id="SM00281">
    <property type="entry name" value="LamB"/>
    <property type="match status" value="1"/>
</dbReference>
<protein>
    <submittedName>
        <fullName evidence="13">Laminin subunit gamma-1</fullName>
    </submittedName>
</protein>
<reference evidence="13" key="1">
    <citation type="submission" date="2016-04" db="UniProtKB">
        <authorList>
            <consortium name="WormBaseParasite"/>
        </authorList>
    </citation>
    <scope>IDENTIFICATION</scope>
</reference>
<dbReference type="Gene3D" id="2.60.120.260">
    <property type="entry name" value="Galactose-binding domain-like"/>
    <property type="match status" value="1"/>
</dbReference>
<evidence type="ECO:0000259" key="10">
    <source>
        <dbReference type="PROSITE" id="PS51115"/>
    </source>
</evidence>
<dbReference type="GO" id="GO:0009888">
    <property type="term" value="P:tissue development"/>
    <property type="evidence" value="ECO:0007669"/>
    <property type="project" value="TreeGrafter"/>
</dbReference>
<dbReference type="SMART" id="SM00180">
    <property type="entry name" value="EGF_Lam"/>
    <property type="match status" value="10"/>
</dbReference>
<dbReference type="FunFam" id="2.60.120.260:FF:000018">
    <property type="entry name" value="Laminin subunit gamma 1"/>
    <property type="match status" value="1"/>
</dbReference>
<dbReference type="FunFam" id="2.10.25.10:FF:000166">
    <property type="entry name" value="laminin subunit gamma-1"/>
    <property type="match status" value="1"/>
</dbReference>
<dbReference type="PANTHER" id="PTHR10574:SF435">
    <property type="entry name" value="LAMININ SUBUNIT GAMMA-1"/>
    <property type="match status" value="1"/>
</dbReference>
<dbReference type="Pfam" id="PF00052">
    <property type="entry name" value="Laminin_B"/>
    <property type="match status" value="1"/>
</dbReference>
<feature type="disulfide bond" evidence="6">
    <location>
        <begin position="312"/>
        <end position="321"/>
    </location>
</feature>
<feature type="domain" description="Laminin EGF-like" evidence="9">
    <location>
        <begin position="741"/>
        <end position="789"/>
    </location>
</feature>
<dbReference type="InterPro" id="IPR008211">
    <property type="entry name" value="Laminin_N"/>
</dbReference>
<evidence type="ECO:0000256" key="6">
    <source>
        <dbReference type="PROSITE-ProRule" id="PRU00460"/>
    </source>
</evidence>
<feature type="coiled-coil region" evidence="7">
    <location>
        <begin position="1335"/>
        <end position="1442"/>
    </location>
</feature>
<feature type="disulfide bond" evidence="6">
    <location>
        <begin position="423"/>
        <end position="432"/>
    </location>
</feature>
<feature type="domain" description="Laminin EGF-like" evidence="9">
    <location>
        <begin position="288"/>
        <end position="346"/>
    </location>
</feature>
<dbReference type="FunFam" id="2.10.25.10:FF:000105">
    <property type="entry name" value="laminin subunit gamma-1"/>
    <property type="match status" value="1"/>
</dbReference>
<feature type="domain" description="Laminin EGF-like" evidence="9">
    <location>
        <begin position="403"/>
        <end position="449"/>
    </location>
</feature>
<dbReference type="FunFam" id="2.10.25.10:FF:000051">
    <property type="entry name" value="Laminin subunit alpha 4"/>
    <property type="match status" value="1"/>
</dbReference>
<feature type="disulfide bond" evidence="6">
    <location>
        <begin position="870"/>
        <end position="879"/>
    </location>
</feature>